<dbReference type="Pfam" id="PF04977">
    <property type="entry name" value="DivIC"/>
    <property type="match status" value="1"/>
</dbReference>
<dbReference type="InterPro" id="IPR007060">
    <property type="entry name" value="FtsL/DivIC"/>
</dbReference>
<proteinExistence type="predicted"/>
<reference evidence="1 2" key="1">
    <citation type="submission" date="2020-08" db="EMBL/GenBank/DDBJ databases">
        <title>Genomic Encyclopedia of Type Strains, Phase IV (KMG-IV): sequencing the most valuable type-strain genomes for metagenomic binning, comparative biology and taxonomic classification.</title>
        <authorList>
            <person name="Goeker M."/>
        </authorList>
    </citation>
    <scope>NUCLEOTIDE SEQUENCE [LARGE SCALE GENOMIC DNA]</scope>
    <source>
        <strain evidence="1 2">DSM 11590</strain>
    </source>
</reference>
<keyword evidence="2" id="KW-1185">Reference proteome</keyword>
<organism evidence="1 2">
    <name type="scientific">Novispirillum itersonii</name>
    <name type="common">Aquaspirillum itersonii</name>
    <dbReference type="NCBI Taxonomy" id="189"/>
    <lineage>
        <taxon>Bacteria</taxon>
        <taxon>Pseudomonadati</taxon>
        <taxon>Pseudomonadota</taxon>
        <taxon>Alphaproteobacteria</taxon>
        <taxon>Rhodospirillales</taxon>
        <taxon>Novispirillaceae</taxon>
        <taxon>Novispirillum</taxon>
    </lineage>
</organism>
<accession>A0A7X0DLM2</accession>
<protein>
    <submittedName>
        <fullName evidence="1">Cell division protein FtsB</fullName>
    </submittedName>
</protein>
<dbReference type="AlphaFoldDB" id="A0A7X0DLM2"/>
<dbReference type="Proteomes" id="UP000544872">
    <property type="component" value="Unassembled WGS sequence"/>
</dbReference>
<comment type="caution">
    <text evidence="1">The sequence shown here is derived from an EMBL/GenBank/DDBJ whole genome shotgun (WGS) entry which is preliminary data.</text>
</comment>
<evidence type="ECO:0000313" key="2">
    <source>
        <dbReference type="Proteomes" id="UP000544872"/>
    </source>
</evidence>
<keyword evidence="1" id="KW-0132">Cell division</keyword>
<keyword evidence="1" id="KW-0131">Cell cycle</keyword>
<name>A0A7X0DLM2_NOVIT</name>
<gene>
    <name evidence="1" type="ORF">FHS48_001531</name>
</gene>
<dbReference type="RefSeq" id="WP_184262950.1">
    <property type="nucleotide sequence ID" value="NZ_JACIIX010000004.1"/>
</dbReference>
<dbReference type="GO" id="GO:0051301">
    <property type="term" value="P:cell division"/>
    <property type="evidence" value="ECO:0007669"/>
    <property type="project" value="UniProtKB-KW"/>
</dbReference>
<evidence type="ECO:0000313" key="1">
    <source>
        <dbReference type="EMBL" id="MBB6210121.1"/>
    </source>
</evidence>
<dbReference type="EMBL" id="JACIIX010000004">
    <property type="protein sequence ID" value="MBB6210121.1"/>
    <property type="molecule type" value="Genomic_DNA"/>
</dbReference>
<sequence>MLSYDLIRRWMHTALGPLLGAAGVAYFLFHAVQGDRGLFAWWQLRQEITKAEALHQTVSARRKDLENRVALMQPEAMDPDILEERARVMLNMGYRGEKVILLPPDAGAEKDTP</sequence>